<comment type="similarity">
    <text evidence="2">Belongs to the fatty acid desaturase type 2 family.</text>
</comment>
<evidence type="ECO:0000259" key="5">
    <source>
        <dbReference type="Pfam" id="PF00487"/>
    </source>
</evidence>
<feature type="transmembrane region" description="Helical" evidence="4">
    <location>
        <begin position="91"/>
        <end position="111"/>
    </location>
</feature>
<dbReference type="CDD" id="cd03507">
    <property type="entry name" value="Delta12-FADS-like"/>
    <property type="match status" value="1"/>
</dbReference>
<dbReference type="Pfam" id="PF00487">
    <property type="entry name" value="FA_desaturase"/>
    <property type="match status" value="1"/>
</dbReference>
<dbReference type="InterPro" id="IPR012171">
    <property type="entry name" value="Fatty_acid_desaturase"/>
</dbReference>
<evidence type="ECO:0000256" key="1">
    <source>
        <dbReference type="ARBA" id="ARBA00001954"/>
    </source>
</evidence>
<keyword evidence="4" id="KW-1133">Transmembrane helix</keyword>
<protein>
    <submittedName>
        <fullName evidence="6">Delta-12 fatty acid desaturase</fullName>
    </submittedName>
</protein>
<dbReference type="InterPro" id="IPR005804">
    <property type="entry name" value="FA_desaturase_dom"/>
</dbReference>
<organism evidence="6">
    <name type="scientific">Cyanobium sp. Cya_NS01</name>
    <dbReference type="NCBI Taxonomy" id="2053670"/>
    <lineage>
        <taxon>Bacteria</taxon>
        <taxon>Bacillati</taxon>
        <taxon>Cyanobacteriota</taxon>
        <taxon>Cyanophyceae</taxon>
        <taxon>Synechococcales</taxon>
        <taxon>Prochlorococcaceae</taxon>
        <taxon>Cyanobium</taxon>
    </lineage>
</organism>
<evidence type="ECO:0000256" key="4">
    <source>
        <dbReference type="SAM" id="Phobius"/>
    </source>
</evidence>
<keyword evidence="4" id="KW-0472">Membrane</keyword>
<dbReference type="GO" id="GO:0006629">
    <property type="term" value="P:lipid metabolic process"/>
    <property type="evidence" value="ECO:0007669"/>
    <property type="project" value="InterPro"/>
</dbReference>
<feature type="domain" description="Fatty acid desaturase" evidence="5">
    <location>
        <begin position="57"/>
        <end position="312"/>
    </location>
</feature>
<dbReference type="PANTHER" id="PTHR19353:SF73">
    <property type="entry name" value="FATTY ACID DESATURASE"/>
    <property type="match status" value="1"/>
</dbReference>
<accession>A0A2H4NRX6</accession>
<name>A0A2H4NRX6_9CYAN</name>
<proteinExistence type="inferred from homology"/>
<evidence type="ECO:0000256" key="2">
    <source>
        <dbReference type="ARBA" id="ARBA00008749"/>
    </source>
</evidence>
<comment type="cofactor">
    <cofactor evidence="1">
        <name>Fe(2+)</name>
        <dbReference type="ChEBI" id="CHEBI:29033"/>
    </cofactor>
</comment>
<dbReference type="GO" id="GO:0016717">
    <property type="term" value="F:oxidoreductase activity, acting on paired donors, with oxidation of a pair of donors resulting in the reduction of molecular oxygen to two molecules of water"/>
    <property type="evidence" value="ECO:0007669"/>
    <property type="project" value="TreeGrafter"/>
</dbReference>
<evidence type="ECO:0000313" key="6">
    <source>
        <dbReference type="EMBL" id="ATV95757.1"/>
    </source>
</evidence>
<feature type="transmembrane region" description="Helical" evidence="4">
    <location>
        <begin position="32"/>
        <end position="52"/>
    </location>
</feature>
<dbReference type="AlphaFoldDB" id="A0A2H4NRX6"/>
<feature type="transmembrane region" description="Helical" evidence="4">
    <location>
        <begin position="198"/>
        <end position="216"/>
    </location>
</feature>
<feature type="transmembrane region" description="Helical" evidence="4">
    <location>
        <begin position="158"/>
        <end position="177"/>
    </location>
</feature>
<evidence type="ECO:0000256" key="3">
    <source>
        <dbReference type="ARBA" id="ARBA00023004"/>
    </source>
</evidence>
<dbReference type="GO" id="GO:0016020">
    <property type="term" value="C:membrane"/>
    <property type="evidence" value="ECO:0007669"/>
    <property type="project" value="TreeGrafter"/>
</dbReference>
<sequence>MMPPSPSCMTTDLRPADFVLAPYARSSNWRGAYQILSAVGPYLACLALAIHLAQRAPWAVPLLVIPLVLFSLRCFSLMHDCGHHSLFRSRWLNRVGGFILGLVNAIPQLAWSNDHAFHHRTNGDWERYRGVTDLITTDDYAQLSARQQATYALLRHPLMALPGGFYYLAIQPRLALLKEISRAVRAQAVPRSAEFWDLLLNNVVLIALVVAAGQRWGFGLVLGLYGVTLTFSAALFLWIFFVQHIFEGSYAHNTEGWSHMQGALEGTSYLQMPAWLRWFTADIGYHNIHHLSERIPNYNLRAAHQANARLLAAVPCLRLGDMLSCAQFKLWDRETERLVPCPEPVDAVA</sequence>
<feature type="transmembrane region" description="Helical" evidence="4">
    <location>
        <begin position="58"/>
        <end position="79"/>
    </location>
</feature>
<keyword evidence="4" id="KW-0812">Transmembrane</keyword>
<gene>
    <name evidence="6" type="primary">desA3</name>
</gene>
<dbReference type="EMBL" id="KY860821">
    <property type="protein sequence ID" value="ATV95757.1"/>
    <property type="molecule type" value="Genomic_DNA"/>
</dbReference>
<dbReference type="PANTHER" id="PTHR19353">
    <property type="entry name" value="FATTY ACID DESATURASE 2"/>
    <property type="match status" value="1"/>
</dbReference>
<feature type="transmembrane region" description="Helical" evidence="4">
    <location>
        <begin position="222"/>
        <end position="242"/>
    </location>
</feature>
<reference evidence="6" key="1">
    <citation type="journal article" date="2017" name="Environ. Microbiol.">
        <title>Thermoacclimation and genome adaptation of the membrane lipidome in marine Synechococcus.</title>
        <authorList>
            <person name="Pittera J."/>
            <person name="Jouhet J."/>
            <person name="Breton S."/>
            <person name="Garczarek L."/>
            <person name="Partensky F."/>
            <person name="Marechal E."/>
            <person name="An Nguyen N."/>
            <person name="Dore H."/>
            <person name="Ratin M."/>
            <person name="Pitt F.D."/>
            <person name="Scanlan D.J."/>
            <person name="Six C."/>
        </authorList>
    </citation>
    <scope>NUCLEOTIDE SEQUENCE</scope>
    <source>
        <strain evidence="6">NS01</strain>
    </source>
</reference>
<keyword evidence="3" id="KW-0408">Iron</keyword>